<dbReference type="AlphaFoldDB" id="B6BKE9"/>
<feature type="transmembrane region" description="Helical" evidence="1">
    <location>
        <begin position="12"/>
        <end position="34"/>
    </location>
</feature>
<evidence type="ECO:0000313" key="2">
    <source>
        <dbReference type="EMBL" id="EHP29004.1"/>
    </source>
</evidence>
<keyword evidence="1" id="KW-1133">Transmembrane helix</keyword>
<reference evidence="2 3" key="1">
    <citation type="journal article" date="2012" name="Proc. Natl. Acad. Sci. U.S.A.">
        <title>Genome and physiology of a model Epsilonproteobacterium responsible for sulfide detoxification in marine oxygen depletion zones.</title>
        <authorList>
            <person name="Grote J."/>
            <person name="Schott T."/>
            <person name="Bruckner C.G."/>
            <person name="Glockner F.O."/>
            <person name="Jost G."/>
            <person name="Teeling H."/>
            <person name="Labrenz M."/>
            <person name="Jurgens K."/>
        </authorList>
    </citation>
    <scope>NUCLEOTIDE SEQUENCE [LARGE SCALE GENOMIC DNA]</scope>
    <source>
        <strain evidence="2 3">GD1</strain>
    </source>
</reference>
<evidence type="ECO:0000313" key="3">
    <source>
        <dbReference type="Proteomes" id="UP000006431"/>
    </source>
</evidence>
<accession>B6BKE9</accession>
<accession>H1FV78</accession>
<dbReference type="HOGENOM" id="CLU_3240559_0_0_7"/>
<protein>
    <submittedName>
        <fullName evidence="2">Uncharacterized protein</fullName>
    </submittedName>
</protein>
<dbReference type="PATRIC" id="fig|929558.9.peg.1218"/>
<evidence type="ECO:0000256" key="1">
    <source>
        <dbReference type="SAM" id="Phobius"/>
    </source>
</evidence>
<proteinExistence type="predicted"/>
<keyword evidence="3" id="KW-1185">Reference proteome</keyword>
<gene>
    <name evidence="2" type="ORF">SMGD1_0477</name>
</gene>
<name>B6BKE9_SULGG</name>
<organism evidence="2 3">
    <name type="scientific">Sulfurimonas gotlandica (strain DSM 19862 / JCM 16533 / GD1)</name>
    <dbReference type="NCBI Taxonomy" id="929558"/>
    <lineage>
        <taxon>Bacteria</taxon>
        <taxon>Pseudomonadati</taxon>
        <taxon>Campylobacterota</taxon>
        <taxon>Epsilonproteobacteria</taxon>
        <taxon>Campylobacterales</taxon>
        <taxon>Sulfurimonadaceae</taxon>
        <taxon>Sulfurimonas</taxon>
    </lineage>
</organism>
<comment type="caution">
    <text evidence="2">The sequence shown here is derived from an EMBL/GenBank/DDBJ whole genome shotgun (WGS) entry which is preliminary data.</text>
</comment>
<dbReference type="EMBL" id="AFRZ01000001">
    <property type="protein sequence ID" value="EHP29004.1"/>
    <property type="molecule type" value="Genomic_DNA"/>
</dbReference>
<dbReference type="Proteomes" id="UP000006431">
    <property type="component" value="Unassembled WGS sequence"/>
</dbReference>
<dbReference type="STRING" id="929558.SMGD1_0477"/>
<sequence length="43" mass="5136">MYLLIDVFENNAYLSQLFTLIVIAISSFLFYKYYIFKVCENGK</sequence>
<keyword evidence="1" id="KW-0812">Transmembrane</keyword>
<keyword evidence="1" id="KW-0472">Membrane</keyword>